<proteinExistence type="predicted"/>
<dbReference type="Pfam" id="PF00498">
    <property type="entry name" value="FHA"/>
    <property type="match status" value="1"/>
</dbReference>
<dbReference type="Gene3D" id="2.60.200.20">
    <property type="match status" value="1"/>
</dbReference>
<dbReference type="InterPro" id="IPR000253">
    <property type="entry name" value="FHA_dom"/>
</dbReference>
<sequence length="197" mass="22217">MIVSCINCKAKLPVPDVVFKHSIPKITCPQCKISFKPELEKGKETKKTELVGKSKYLPIAWLIVHDEQAAVQTFEIKSGKYTVGRKSNSRPCDIMIETGDMTMSRNHFTIEAVEKDGFLTCWLSDQNSSNNTYINSNFLKEKKTELKNADEYFLGDGDVIQAGQTKIVFKRKSNDVMTKNIATEIVIKKGYAKTVLI</sequence>
<dbReference type="CDD" id="cd00060">
    <property type="entry name" value="FHA"/>
    <property type="match status" value="1"/>
</dbReference>
<dbReference type="Proteomes" id="UP000598971">
    <property type="component" value="Unassembled WGS sequence"/>
</dbReference>
<dbReference type="InterPro" id="IPR008984">
    <property type="entry name" value="SMAD_FHA_dom_sf"/>
</dbReference>
<evidence type="ECO:0000313" key="3">
    <source>
        <dbReference type="Proteomes" id="UP000598971"/>
    </source>
</evidence>
<protein>
    <submittedName>
        <fullName evidence="2">FHA domain-containing protein</fullName>
    </submittedName>
</protein>
<dbReference type="SMART" id="SM00240">
    <property type="entry name" value="FHA"/>
    <property type="match status" value="1"/>
</dbReference>
<evidence type="ECO:0000259" key="1">
    <source>
        <dbReference type="PROSITE" id="PS50006"/>
    </source>
</evidence>
<organism evidence="2 3">
    <name type="scientific">Limnovirga soli</name>
    <dbReference type="NCBI Taxonomy" id="2656915"/>
    <lineage>
        <taxon>Bacteria</taxon>
        <taxon>Pseudomonadati</taxon>
        <taxon>Bacteroidota</taxon>
        <taxon>Chitinophagia</taxon>
        <taxon>Chitinophagales</taxon>
        <taxon>Chitinophagaceae</taxon>
        <taxon>Limnovirga</taxon>
    </lineage>
</organism>
<gene>
    <name evidence="2" type="ORF">GD597_15855</name>
</gene>
<comment type="caution">
    <text evidence="2">The sequence shown here is derived from an EMBL/GenBank/DDBJ whole genome shotgun (WGS) entry which is preliminary data.</text>
</comment>
<accession>A0A8J8FHY9</accession>
<reference evidence="2" key="1">
    <citation type="submission" date="2019-10" db="EMBL/GenBank/DDBJ databases">
        <title>Draft genome sequence of Panacibacter sp. KCS-6.</title>
        <authorList>
            <person name="Yim K.J."/>
        </authorList>
    </citation>
    <scope>NUCLEOTIDE SEQUENCE</scope>
    <source>
        <strain evidence="2">KCS-6</strain>
    </source>
</reference>
<evidence type="ECO:0000313" key="2">
    <source>
        <dbReference type="EMBL" id="NNV56947.1"/>
    </source>
</evidence>
<dbReference type="AlphaFoldDB" id="A0A8J8FHY9"/>
<keyword evidence="3" id="KW-1185">Reference proteome</keyword>
<dbReference type="EMBL" id="WHPF01000011">
    <property type="protein sequence ID" value="NNV56947.1"/>
    <property type="molecule type" value="Genomic_DNA"/>
</dbReference>
<dbReference type="RefSeq" id="WP_171608883.1">
    <property type="nucleotide sequence ID" value="NZ_WHPF01000011.1"/>
</dbReference>
<dbReference type="SUPFAM" id="SSF49879">
    <property type="entry name" value="SMAD/FHA domain"/>
    <property type="match status" value="1"/>
</dbReference>
<dbReference type="PROSITE" id="PS50006">
    <property type="entry name" value="FHA_DOMAIN"/>
    <property type="match status" value="1"/>
</dbReference>
<feature type="domain" description="FHA" evidence="1">
    <location>
        <begin position="81"/>
        <end position="139"/>
    </location>
</feature>
<name>A0A8J8FHY9_9BACT</name>